<evidence type="ECO:0000313" key="3">
    <source>
        <dbReference type="EMBL" id="RNG31339.1"/>
    </source>
</evidence>
<reference evidence="3 4" key="1">
    <citation type="submission" date="2018-11" db="EMBL/GenBank/DDBJ databases">
        <title>The Potential of Streptomyces as Biocontrol Agents against the Tomato grey mould, Botrytis cinerea (Gray mold) Frontiers in Microbiology.</title>
        <authorList>
            <person name="Li D."/>
        </authorList>
    </citation>
    <scope>NUCLEOTIDE SEQUENCE [LARGE SCALE GENOMIC DNA]</scope>
    <source>
        <strain evidence="3 4">NEAU-LD23</strain>
    </source>
</reference>
<gene>
    <name evidence="3" type="ORF">EEJ42_08905</name>
</gene>
<evidence type="ECO:0000313" key="4">
    <source>
        <dbReference type="Proteomes" id="UP000275401"/>
    </source>
</evidence>
<protein>
    <submittedName>
        <fullName evidence="3">Uncharacterized protein</fullName>
    </submittedName>
</protein>
<name>A0A3M8WQR9_9ACTN</name>
<comment type="caution">
    <text evidence="3">The sequence shown here is derived from an EMBL/GenBank/DDBJ whole genome shotgun (WGS) entry which is preliminary data.</text>
</comment>
<evidence type="ECO:0000256" key="2">
    <source>
        <dbReference type="SAM" id="Phobius"/>
    </source>
</evidence>
<dbReference type="AlphaFoldDB" id="A0A3M8WQR9"/>
<organism evidence="3 4">
    <name type="scientific">Streptomyces botrytidirepellens</name>
    <dbReference type="NCBI Taxonomy" id="2486417"/>
    <lineage>
        <taxon>Bacteria</taxon>
        <taxon>Bacillati</taxon>
        <taxon>Actinomycetota</taxon>
        <taxon>Actinomycetes</taxon>
        <taxon>Kitasatosporales</taxon>
        <taxon>Streptomycetaceae</taxon>
        <taxon>Streptomyces</taxon>
    </lineage>
</organism>
<feature type="transmembrane region" description="Helical" evidence="2">
    <location>
        <begin position="178"/>
        <end position="199"/>
    </location>
</feature>
<evidence type="ECO:0000256" key="1">
    <source>
        <dbReference type="SAM" id="MobiDB-lite"/>
    </source>
</evidence>
<keyword evidence="2" id="KW-0812">Transmembrane</keyword>
<feature type="transmembrane region" description="Helical" evidence="2">
    <location>
        <begin position="62"/>
        <end position="81"/>
    </location>
</feature>
<keyword evidence="4" id="KW-1185">Reference proteome</keyword>
<feature type="transmembrane region" description="Helical" evidence="2">
    <location>
        <begin position="32"/>
        <end position="50"/>
    </location>
</feature>
<dbReference type="EMBL" id="RIBZ01000114">
    <property type="protein sequence ID" value="RNG31339.1"/>
    <property type="molecule type" value="Genomic_DNA"/>
</dbReference>
<keyword evidence="2" id="KW-1133">Transmembrane helix</keyword>
<feature type="transmembrane region" description="Helical" evidence="2">
    <location>
        <begin position="93"/>
        <end position="115"/>
    </location>
</feature>
<keyword evidence="2" id="KW-0472">Membrane</keyword>
<accession>A0A3M8WQR9</accession>
<dbReference type="Proteomes" id="UP000275401">
    <property type="component" value="Unassembled WGS sequence"/>
</dbReference>
<feature type="transmembrane region" description="Helical" evidence="2">
    <location>
        <begin position="153"/>
        <end position="172"/>
    </location>
</feature>
<feature type="region of interest" description="Disordered" evidence="1">
    <location>
        <begin position="203"/>
        <end position="233"/>
    </location>
</feature>
<feature type="compositionally biased region" description="Polar residues" evidence="1">
    <location>
        <begin position="219"/>
        <end position="233"/>
    </location>
</feature>
<proteinExistence type="predicted"/>
<sequence length="233" mass="23660">MVRLTVVLLLTAAWWLLPGLLRLDGRLPGGGAWEAAAALVVLFAWVGAEGDVPAMPRLGPRTVWRLLYGPVTAAALLALVLDAPQPGPDASQAAGAAGVAAAVVLTAYCVTNLAACGARWSQLRLHEGSSGVIVPAATSAKGPVRTPGTAARGGIWAAAAVAATVLTLARIAHMPTVVLLLGPGTATASLLVLSAAAALRPVRRQDADEAPPEPTPTTRSVPDTESYDRSPTP</sequence>